<protein>
    <submittedName>
        <fullName evidence="7">Cyclopropane-fatty-acyl-phospholipid synthase</fullName>
    </submittedName>
</protein>
<evidence type="ECO:0000256" key="5">
    <source>
        <dbReference type="ARBA" id="ARBA00023098"/>
    </source>
</evidence>
<dbReference type="InterPro" id="IPR029063">
    <property type="entry name" value="SAM-dependent_MTases_sf"/>
</dbReference>
<dbReference type="Proteomes" id="UP000184485">
    <property type="component" value="Unassembled WGS sequence"/>
</dbReference>
<feature type="active site" evidence="6">
    <location>
        <position position="386"/>
    </location>
</feature>
<keyword evidence="8" id="KW-1185">Reference proteome</keyword>
<dbReference type="Gene3D" id="3.40.50.150">
    <property type="entry name" value="Vaccinia Virus protein VP39"/>
    <property type="match status" value="1"/>
</dbReference>
<proteinExistence type="inferred from homology"/>
<accession>A0A1M5NIC7</accession>
<evidence type="ECO:0000256" key="6">
    <source>
        <dbReference type="PIRSR" id="PIRSR003085-1"/>
    </source>
</evidence>
<evidence type="ECO:0000256" key="1">
    <source>
        <dbReference type="ARBA" id="ARBA00010815"/>
    </source>
</evidence>
<comment type="similarity">
    <text evidence="1">Belongs to the CFA/CMAS family.</text>
</comment>
<evidence type="ECO:0000313" key="7">
    <source>
        <dbReference type="EMBL" id="SHG89217.1"/>
    </source>
</evidence>
<dbReference type="RefSeq" id="WP_084527905.1">
    <property type="nucleotide sequence ID" value="NZ_FQUP01000009.1"/>
</dbReference>
<sequence length="408" mass="45795">MSARDPSITSGAGRTFRLVPDVGAIIVRMLLKRIRRGRLVVVTPSGRHIVQIGAEAGPEAMLILHSWRALRRVITGGATGFAEGCMAGDWTAPNLPALIELLALNGDHLGQLDDGTPLKRLLDRLTHRGNRNTRDGSRRNIAFHYDLGNTFYRRWLDSGMQYSSAIRCGHETLEEAQQHKLDRIVELLKLNGGERVLEIGCGWGAVAERLAMNGCAVTGVTLSAEQLDYATERLASAGLSADLRLEDYRDVTGAFDRIVSIEMIEAVGEEYWPAYFKTVHDRLQPGGRAVIQAILIAENRFENYRRNPDFIQTHIFPGGMLPTRGLMREQAAAAGLVFRHEELHGDSYAWTLNEWRSRFHTAWTAIEAQGFDDRFRRMWDYYLAYCEGGFRAGTIDVGLYVLERPRNP</sequence>
<dbReference type="SUPFAM" id="SSF53335">
    <property type="entry name" value="S-adenosyl-L-methionine-dependent methyltransferases"/>
    <property type="match status" value="1"/>
</dbReference>
<reference evidence="7 8" key="1">
    <citation type="submission" date="2016-11" db="EMBL/GenBank/DDBJ databases">
        <authorList>
            <person name="Jaros S."/>
            <person name="Januszkiewicz K."/>
            <person name="Wedrychowicz H."/>
        </authorList>
    </citation>
    <scope>NUCLEOTIDE SEQUENCE [LARGE SCALE GENOMIC DNA]</scope>
    <source>
        <strain evidence="7 8">DSM 19436</strain>
    </source>
</reference>
<dbReference type="STRING" id="1122133.SAMN02745157_5009"/>
<dbReference type="GO" id="GO:0032259">
    <property type="term" value="P:methylation"/>
    <property type="evidence" value="ECO:0007669"/>
    <property type="project" value="UniProtKB-KW"/>
</dbReference>
<dbReference type="InterPro" id="IPR003333">
    <property type="entry name" value="CMAS"/>
</dbReference>
<evidence type="ECO:0000256" key="3">
    <source>
        <dbReference type="ARBA" id="ARBA00022679"/>
    </source>
</evidence>
<dbReference type="Pfam" id="PF02353">
    <property type="entry name" value="CMAS"/>
    <property type="match status" value="1"/>
</dbReference>
<name>A0A1M5NIC7_9HYPH</name>
<dbReference type="GO" id="GO:0008610">
    <property type="term" value="P:lipid biosynthetic process"/>
    <property type="evidence" value="ECO:0007669"/>
    <property type="project" value="InterPro"/>
</dbReference>
<organism evidence="7 8">
    <name type="scientific">Kaistia soli DSM 19436</name>
    <dbReference type="NCBI Taxonomy" id="1122133"/>
    <lineage>
        <taxon>Bacteria</taxon>
        <taxon>Pseudomonadati</taxon>
        <taxon>Pseudomonadota</taxon>
        <taxon>Alphaproteobacteria</taxon>
        <taxon>Hyphomicrobiales</taxon>
        <taxon>Kaistiaceae</taxon>
        <taxon>Kaistia</taxon>
    </lineage>
</organism>
<dbReference type="InterPro" id="IPR050723">
    <property type="entry name" value="CFA/CMAS"/>
</dbReference>
<dbReference type="EMBL" id="FQUP01000009">
    <property type="protein sequence ID" value="SHG89217.1"/>
    <property type="molecule type" value="Genomic_DNA"/>
</dbReference>
<dbReference type="AlphaFoldDB" id="A0A1M5NIC7"/>
<keyword evidence="5" id="KW-0443">Lipid metabolism</keyword>
<dbReference type="GO" id="GO:0008168">
    <property type="term" value="F:methyltransferase activity"/>
    <property type="evidence" value="ECO:0007669"/>
    <property type="project" value="UniProtKB-KW"/>
</dbReference>
<evidence type="ECO:0000256" key="2">
    <source>
        <dbReference type="ARBA" id="ARBA00022603"/>
    </source>
</evidence>
<dbReference type="OrthoDB" id="9782855at2"/>
<keyword evidence="4" id="KW-0949">S-adenosyl-L-methionine</keyword>
<dbReference type="PIRSF" id="PIRSF003085">
    <property type="entry name" value="CMAS"/>
    <property type="match status" value="1"/>
</dbReference>
<dbReference type="PANTHER" id="PTHR43667:SF2">
    <property type="entry name" value="FATTY ACID C-METHYL TRANSFERASE"/>
    <property type="match status" value="1"/>
</dbReference>
<evidence type="ECO:0000256" key="4">
    <source>
        <dbReference type="ARBA" id="ARBA00022691"/>
    </source>
</evidence>
<dbReference type="PANTHER" id="PTHR43667">
    <property type="entry name" value="CYCLOPROPANE-FATTY-ACYL-PHOSPHOLIPID SYNTHASE"/>
    <property type="match status" value="1"/>
</dbReference>
<gene>
    <name evidence="7" type="ORF">SAMN02745157_5009</name>
</gene>
<dbReference type="CDD" id="cd02440">
    <property type="entry name" value="AdoMet_MTases"/>
    <property type="match status" value="1"/>
</dbReference>
<keyword evidence="3" id="KW-0808">Transferase</keyword>
<keyword evidence="2" id="KW-0489">Methyltransferase</keyword>
<evidence type="ECO:0000313" key="8">
    <source>
        <dbReference type="Proteomes" id="UP000184485"/>
    </source>
</evidence>